<dbReference type="AlphaFoldDB" id="A0A3S5CHH5"/>
<dbReference type="Proteomes" id="UP000784294">
    <property type="component" value="Unassembled WGS sequence"/>
</dbReference>
<reference evidence="1" key="1">
    <citation type="submission" date="2018-11" db="EMBL/GenBank/DDBJ databases">
        <authorList>
            <consortium name="Pathogen Informatics"/>
        </authorList>
    </citation>
    <scope>NUCLEOTIDE SEQUENCE</scope>
</reference>
<accession>A0A3S5CHH5</accession>
<evidence type="ECO:0000313" key="1">
    <source>
        <dbReference type="EMBL" id="VEL08735.1"/>
    </source>
</evidence>
<name>A0A3S5CHH5_9PLAT</name>
<comment type="caution">
    <text evidence="1">The sequence shown here is derived from an EMBL/GenBank/DDBJ whole genome shotgun (WGS) entry which is preliminary data.</text>
</comment>
<keyword evidence="2" id="KW-1185">Reference proteome</keyword>
<gene>
    <name evidence="1" type="ORF">PXEA_LOCUS2175</name>
</gene>
<evidence type="ECO:0000313" key="2">
    <source>
        <dbReference type="Proteomes" id="UP000784294"/>
    </source>
</evidence>
<dbReference type="EMBL" id="CAAALY010004630">
    <property type="protein sequence ID" value="VEL08735.1"/>
    <property type="molecule type" value="Genomic_DNA"/>
</dbReference>
<sequence>MTRFLIPALRLVWNPVYWGSFGSHFDCRHDFHTTEAVRPQHGRNLGHHQLWPSWVRGRTLCHWRNVRRQSSLDDGVRALVLLEW</sequence>
<proteinExistence type="predicted"/>
<protein>
    <submittedName>
        <fullName evidence="1">Uncharacterized protein</fullName>
    </submittedName>
</protein>
<organism evidence="1 2">
    <name type="scientific">Protopolystoma xenopodis</name>
    <dbReference type="NCBI Taxonomy" id="117903"/>
    <lineage>
        <taxon>Eukaryota</taxon>
        <taxon>Metazoa</taxon>
        <taxon>Spiralia</taxon>
        <taxon>Lophotrochozoa</taxon>
        <taxon>Platyhelminthes</taxon>
        <taxon>Monogenea</taxon>
        <taxon>Polyopisthocotylea</taxon>
        <taxon>Polystomatidea</taxon>
        <taxon>Polystomatidae</taxon>
        <taxon>Protopolystoma</taxon>
    </lineage>
</organism>